<keyword evidence="1" id="KW-0812">Transmembrane</keyword>
<gene>
    <name evidence="2" type="ORF">Taro_035852</name>
</gene>
<dbReference type="EMBL" id="NMUH01002972">
    <property type="protein sequence ID" value="MQM03079.1"/>
    <property type="molecule type" value="Genomic_DNA"/>
</dbReference>
<dbReference type="AlphaFoldDB" id="A0A843W1H6"/>
<feature type="transmembrane region" description="Helical" evidence="1">
    <location>
        <begin position="38"/>
        <end position="57"/>
    </location>
</feature>
<organism evidence="2 3">
    <name type="scientific">Colocasia esculenta</name>
    <name type="common">Wild taro</name>
    <name type="synonym">Arum esculentum</name>
    <dbReference type="NCBI Taxonomy" id="4460"/>
    <lineage>
        <taxon>Eukaryota</taxon>
        <taxon>Viridiplantae</taxon>
        <taxon>Streptophyta</taxon>
        <taxon>Embryophyta</taxon>
        <taxon>Tracheophyta</taxon>
        <taxon>Spermatophyta</taxon>
        <taxon>Magnoliopsida</taxon>
        <taxon>Liliopsida</taxon>
        <taxon>Araceae</taxon>
        <taxon>Aroideae</taxon>
        <taxon>Colocasieae</taxon>
        <taxon>Colocasia</taxon>
    </lineage>
</organism>
<accession>A0A843W1H6</accession>
<reference evidence="2" key="1">
    <citation type="submission" date="2017-07" db="EMBL/GenBank/DDBJ databases">
        <title>Taro Niue Genome Assembly and Annotation.</title>
        <authorList>
            <person name="Atibalentja N."/>
            <person name="Keating K."/>
            <person name="Fields C.J."/>
        </authorList>
    </citation>
    <scope>NUCLEOTIDE SEQUENCE</scope>
    <source>
        <strain evidence="2">Niue_2</strain>
        <tissue evidence="2">Leaf</tissue>
    </source>
</reference>
<evidence type="ECO:0000256" key="1">
    <source>
        <dbReference type="SAM" id="Phobius"/>
    </source>
</evidence>
<evidence type="ECO:0000313" key="3">
    <source>
        <dbReference type="Proteomes" id="UP000652761"/>
    </source>
</evidence>
<keyword evidence="1" id="KW-1133">Transmembrane helix</keyword>
<evidence type="ECO:0000313" key="2">
    <source>
        <dbReference type="EMBL" id="MQM03079.1"/>
    </source>
</evidence>
<protein>
    <submittedName>
        <fullName evidence="2">Uncharacterized protein</fullName>
    </submittedName>
</protein>
<proteinExistence type="predicted"/>
<keyword evidence="3" id="KW-1185">Reference proteome</keyword>
<comment type="caution">
    <text evidence="2">The sequence shown here is derived from an EMBL/GenBank/DDBJ whole genome shotgun (WGS) entry which is preliminary data.</text>
</comment>
<name>A0A843W1H6_COLES</name>
<dbReference type="Proteomes" id="UP000652761">
    <property type="component" value="Unassembled WGS sequence"/>
</dbReference>
<sequence length="184" mass="20391">MYVAFRTRRVYLSRPQPGELTLKGRIHLIRVITSRHETVDFIISGGSLAVLVVILITPSGHHCLGLLEGLAPVVDTRRQLVKNQKAEGSDCVHLSTGPLWSKLRQGSKELLISKIVRGTRINQNSRSPTKDGNHTDNQIRGLRLLSGDVHHPTASTSSLRLLLLALLRLLELTLVLLLAQRRLG</sequence>
<keyword evidence="1" id="KW-0472">Membrane</keyword>